<accession>A0A0M6XZ83</accession>
<keyword evidence="3" id="KW-1185">Reference proteome</keyword>
<dbReference type="PANTHER" id="PTHR47623">
    <property type="entry name" value="OS09G0287300 PROTEIN"/>
    <property type="match status" value="1"/>
</dbReference>
<dbReference type="AlphaFoldDB" id="A0A0M6XZ83"/>
<dbReference type="Gene3D" id="3.40.50.1240">
    <property type="entry name" value="Phosphoglycerate mutase-like"/>
    <property type="match status" value="1"/>
</dbReference>
<dbReference type="CDD" id="cd07067">
    <property type="entry name" value="HP_PGM_like"/>
    <property type="match status" value="1"/>
</dbReference>
<proteinExistence type="predicted"/>
<dbReference type="SUPFAM" id="SSF53254">
    <property type="entry name" value="Phosphoglycerate mutase-like"/>
    <property type="match status" value="1"/>
</dbReference>
<dbReference type="Proteomes" id="UP000048926">
    <property type="component" value="Unassembled WGS sequence"/>
</dbReference>
<organism evidence="2 3">
    <name type="scientific">Roseibium aggregatum</name>
    <dbReference type="NCBI Taxonomy" id="187304"/>
    <lineage>
        <taxon>Bacteria</taxon>
        <taxon>Pseudomonadati</taxon>
        <taxon>Pseudomonadota</taxon>
        <taxon>Alphaproteobacteria</taxon>
        <taxon>Hyphomicrobiales</taxon>
        <taxon>Stappiaceae</taxon>
        <taxon>Roseibium</taxon>
    </lineage>
</organism>
<dbReference type="STRING" id="187304.B0E33_22150"/>
<dbReference type="EMBL" id="CXST01000001">
    <property type="protein sequence ID" value="CTQ43175.1"/>
    <property type="molecule type" value="Genomic_DNA"/>
</dbReference>
<dbReference type="InterPro" id="IPR013078">
    <property type="entry name" value="His_Pase_superF_clade-1"/>
</dbReference>
<protein>
    <submittedName>
        <fullName evidence="2">Phosphohistidine phosphatase</fullName>
    </submittedName>
</protein>
<dbReference type="Pfam" id="PF00300">
    <property type="entry name" value="His_Phos_1"/>
    <property type="match status" value="1"/>
</dbReference>
<feature type="binding site" evidence="1">
    <location>
        <position position="57"/>
    </location>
    <ligand>
        <name>substrate</name>
    </ligand>
</feature>
<dbReference type="RefSeq" id="WP_055655271.1">
    <property type="nucleotide sequence ID" value="NZ_CP087156.1"/>
</dbReference>
<dbReference type="SMART" id="SM00855">
    <property type="entry name" value="PGAM"/>
    <property type="match status" value="1"/>
</dbReference>
<reference evidence="3" key="1">
    <citation type="submission" date="2015-07" db="EMBL/GenBank/DDBJ databases">
        <authorList>
            <person name="Rodrigo-Torres Lidia"/>
            <person name="Arahal R.David."/>
        </authorList>
    </citation>
    <scope>NUCLEOTIDE SEQUENCE [LARGE SCALE GENOMIC DNA]</scope>
    <source>
        <strain evidence="3">CECT 4801</strain>
    </source>
</reference>
<gene>
    <name evidence="2" type="ORF">LAL4801_01611</name>
</gene>
<evidence type="ECO:0000313" key="3">
    <source>
        <dbReference type="Proteomes" id="UP000048926"/>
    </source>
</evidence>
<name>A0A0M6XZ83_9HYPH</name>
<evidence type="ECO:0000313" key="2">
    <source>
        <dbReference type="EMBL" id="CTQ43175.1"/>
    </source>
</evidence>
<dbReference type="OrthoDB" id="9810154at2"/>
<evidence type="ECO:0000256" key="1">
    <source>
        <dbReference type="PIRSR" id="PIRSR613078-2"/>
    </source>
</evidence>
<dbReference type="InterPro" id="IPR029033">
    <property type="entry name" value="His_PPase_superfam"/>
</dbReference>
<sequence>MRLLLFRHAKSDWGDANLADIDRPLNSRGKAASVKMARYMKEQGLQPNQILCSTAQRTRETLARLLPTLTQETQIHLVSDLYQQSEDDYVGLIRRYGGRAQNLMVIGHNPATEDTALSLSGTASSDAIADIQEKFPTGALAVIDFDIADWSELQPKTGHLERFVKPRDLKEDLD</sequence>
<dbReference type="PANTHER" id="PTHR47623:SF1">
    <property type="entry name" value="OS09G0287300 PROTEIN"/>
    <property type="match status" value="1"/>
</dbReference>